<feature type="domain" description="NurA" evidence="1">
    <location>
        <begin position="92"/>
        <end position="350"/>
    </location>
</feature>
<dbReference type="InterPro" id="IPR018977">
    <property type="entry name" value="NurA_domain"/>
</dbReference>
<evidence type="ECO:0000313" key="2">
    <source>
        <dbReference type="EMBL" id="KXB08697.1"/>
    </source>
</evidence>
<gene>
    <name evidence="2" type="ORF">AKJ56_00610</name>
</gene>
<dbReference type="AlphaFoldDB" id="A0A133VQK4"/>
<dbReference type="EMBL" id="LHYJ01000005">
    <property type="protein sequence ID" value="KXB08697.1"/>
    <property type="molecule type" value="Genomic_DNA"/>
</dbReference>
<evidence type="ECO:0000313" key="3">
    <source>
        <dbReference type="Proteomes" id="UP000070175"/>
    </source>
</evidence>
<dbReference type="SMART" id="SM00933">
    <property type="entry name" value="NurA"/>
    <property type="match status" value="1"/>
</dbReference>
<accession>A0A133VQK4</accession>
<reference evidence="2 3" key="1">
    <citation type="journal article" date="2016" name="Sci. Rep.">
        <title>Metabolic traits of an uncultured archaeal lineage -MSBL1- from brine pools of the Red Sea.</title>
        <authorList>
            <person name="Mwirichia R."/>
            <person name="Alam I."/>
            <person name="Rashid M."/>
            <person name="Vinu M."/>
            <person name="Ba-Alawi W."/>
            <person name="Anthony Kamau A."/>
            <person name="Kamanda Ngugi D."/>
            <person name="Goker M."/>
            <person name="Klenk H.P."/>
            <person name="Bajic V."/>
            <person name="Stingl U."/>
        </authorList>
    </citation>
    <scope>NUCLEOTIDE SEQUENCE [LARGE SCALE GENOMIC DNA]</scope>
    <source>
        <strain evidence="2">SCGC-AAA382N08</strain>
    </source>
</reference>
<evidence type="ECO:0000259" key="1">
    <source>
        <dbReference type="SMART" id="SM00933"/>
    </source>
</evidence>
<dbReference type="Pfam" id="PF09376">
    <property type="entry name" value="NurA"/>
    <property type="match status" value="1"/>
</dbReference>
<organism evidence="2 3">
    <name type="scientific">candidate division MSBL1 archaeon SCGC-AAA382N08</name>
    <dbReference type="NCBI Taxonomy" id="1698285"/>
    <lineage>
        <taxon>Archaea</taxon>
        <taxon>Methanobacteriati</taxon>
        <taxon>Methanobacteriota</taxon>
        <taxon>candidate division MSBL1</taxon>
    </lineage>
</organism>
<name>A0A133VQK4_9EURY</name>
<proteinExistence type="predicted"/>
<keyword evidence="3" id="KW-1185">Reference proteome</keyword>
<comment type="caution">
    <text evidence="2">The sequence shown here is derived from an EMBL/GenBank/DDBJ whole genome shotgun (WGS) entry which is preliminary data.</text>
</comment>
<sequence length="387" mass="45197">MNEINRKMVVEAVSDKINNLREISEKERTLLEVYGEKYEKAREKNPEEIMEEIESYENIGIPLEEKWQTEFEKKFETNKEMRNWAYEILKGETVTGVDGSQAPADKVISLPIALVRAFGFVNKHNGEYERLEEYRCLTSEENQVKSDDVYSRLNSLDVNFARFDLENKIAMESLQKSSSLVLIDNTFILSYLLSGEISEYFNLHLKSLLKLLEKLEKNTMISGVVDPSQSSEISTMLSKAFDVKKTPVEDSALLYNYLDIFDRTCVYRSKRRILKRYKVNFGGSKTFDYSNEIGFFYIRTHSYRPLRVEFPLWIHREGLVDKLANLIRASCIIGEGYPYELSKAHEYVTISGSEKEKFYEIVQKIADEEGIHYSISRKAFQKRRPIR</sequence>
<dbReference type="Proteomes" id="UP000070175">
    <property type="component" value="Unassembled WGS sequence"/>
</dbReference>
<protein>
    <recommendedName>
        <fullName evidence="1">NurA domain-containing protein</fullName>
    </recommendedName>
</protein>